<evidence type="ECO:0000313" key="3">
    <source>
        <dbReference type="Proteomes" id="UP000619244"/>
    </source>
</evidence>
<organism evidence="2 3">
    <name type="scientific">Streptomyces minutiscleroticus</name>
    <dbReference type="NCBI Taxonomy" id="68238"/>
    <lineage>
        <taxon>Bacteria</taxon>
        <taxon>Bacillati</taxon>
        <taxon>Actinomycetota</taxon>
        <taxon>Actinomycetes</taxon>
        <taxon>Kitasatosporales</taxon>
        <taxon>Streptomycetaceae</taxon>
        <taxon>Streptomyces</taxon>
    </lineage>
</organism>
<keyword evidence="1" id="KW-0732">Signal</keyword>
<keyword evidence="3" id="KW-1185">Reference proteome</keyword>
<sequence>MRTRTRTTWASGAAAAGLTAALAFTSPAAADSASGTTDQAQTATHCVQILAELEPGQKVSRTVSHRCFTGPSAAEQAKSAAPAASVELMTWATDINYGGEYTHVYGGAACDSAGYSFSPNSWWSSRLSSYLVSGGCTMSFARGDRGNATFTGDVPYVGAQLNDDIDYIKIWRG</sequence>
<evidence type="ECO:0000256" key="1">
    <source>
        <dbReference type="SAM" id="SignalP"/>
    </source>
</evidence>
<proteinExistence type="predicted"/>
<evidence type="ECO:0000313" key="2">
    <source>
        <dbReference type="EMBL" id="GGY17929.1"/>
    </source>
</evidence>
<evidence type="ECO:0008006" key="4">
    <source>
        <dbReference type="Google" id="ProtNLM"/>
    </source>
</evidence>
<protein>
    <recommendedName>
        <fullName evidence="4">Secreted protein</fullName>
    </recommendedName>
</protein>
<gene>
    <name evidence="2" type="ORF">GCM10010358_81590</name>
</gene>
<feature type="chain" id="PRO_5036835487" description="Secreted protein" evidence="1">
    <location>
        <begin position="31"/>
        <end position="173"/>
    </location>
</feature>
<comment type="caution">
    <text evidence="2">The sequence shown here is derived from an EMBL/GenBank/DDBJ whole genome shotgun (WGS) entry which is preliminary data.</text>
</comment>
<dbReference type="EMBL" id="BMVU01000122">
    <property type="protein sequence ID" value="GGY17929.1"/>
    <property type="molecule type" value="Genomic_DNA"/>
</dbReference>
<dbReference type="AlphaFoldDB" id="A0A918UAM2"/>
<feature type="signal peptide" evidence="1">
    <location>
        <begin position="1"/>
        <end position="30"/>
    </location>
</feature>
<dbReference type="Gene3D" id="2.60.20.10">
    <property type="entry name" value="Crystallins"/>
    <property type="match status" value="1"/>
</dbReference>
<dbReference type="Proteomes" id="UP000619244">
    <property type="component" value="Unassembled WGS sequence"/>
</dbReference>
<dbReference type="RefSeq" id="WP_190195294.1">
    <property type="nucleotide sequence ID" value="NZ_BMVU01000122.1"/>
</dbReference>
<name>A0A918UAM2_9ACTN</name>
<reference evidence="2" key="2">
    <citation type="submission" date="2020-09" db="EMBL/GenBank/DDBJ databases">
        <authorList>
            <person name="Sun Q."/>
            <person name="Ohkuma M."/>
        </authorList>
    </citation>
    <scope>NUCLEOTIDE SEQUENCE</scope>
    <source>
        <strain evidence="2">JCM 4790</strain>
    </source>
</reference>
<accession>A0A918UAM2</accession>
<reference evidence="2" key="1">
    <citation type="journal article" date="2014" name="Int. J. Syst. Evol. Microbiol.">
        <title>Complete genome sequence of Corynebacterium casei LMG S-19264T (=DSM 44701T), isolated from a smear-ripened cheese.</title>
        <authorList>
            <consortium name="US DOE Joint Genome Institute (JGI-PGF)"/>
            <person name="Walter F."/>
            <person name="Albersmeier A."/>
            <person name="Kalinowski J."/>
            <person name="Ruckert C."/>
        </authorList>
    </citation>
    <scope>NUCLEOTIDE SEQUENCE</scope>
    <source>
        <strain evidence="2">JCM 4790</strain>
    </source>
</reference>